<dbReference type="SUPFAM" id="SSF52777">
    <property type="entry name" value="CoA-dependent acyltransferases"/>
    <property type="match status" value="2"/>
</dbReference>
<dbReference type="Gene3D" id="3.30.559.30">
    <property type="entry name" value="Nonribosomal peptide synthetase, condensation domain"/>
    <property type="match status" value="1"/>
</dbReference>
<dbReference type="SUPFAM" id="SSF53335">
    <property type="entry name" value="S-adenosyl-L-methionine-dependent methyltransferases"/>
    <property type="match status" value="1"/>
</dbReference>
<dbReference type="FunFam" id="3.40.50.12780:FF:000012">
    <property type="entry name" value="Non-ribosomal peptide synthetase"/>
    <property type="match status" value="1"/>
</dbReference>
<dbReference type="InterPro" id="IPR036291">
    <property type="entry name" value="NAD(P)-bd_dom_sf"/>
</dbReference>
<comment type="pathway">
    <text evidence="3">Antibiotic biosynthesis.</text>
</comment>
<dbReference type="GO" id="GO:0005886">
    <property type="term" value="C:plasma membrane"/>
    <property type="evidence" value="ECO:0007669"/>
    <property type="project" value="TreeGrafter"/>
</dbReference>
<dbReference type="PROSITE" id="PS50075">
    <property type="entry name" value="CARRIER"/>
    <property type="match status" value="4"/>
</dbReference>
<dbReference type="InterPro" id="IPR036736">
    <property type="entry name" value="ACP-like_sf"/>
</dbReference>
<dbReference type="Pfam" id="PF00550">
    <property type="entry name" value="PP-binding"/>
    <property type="match status" value="4"/>
</dbReference>
<feature type="domain" description="Ketosynthase family 3 (KS3)" evidence="11">
    <location>
        <begin position="2807"/>
        <end position="3210"/>
    </location>
</feature>
<dbReference type="InterPro" id="IPR010071">
    <property type="entry name" value="AA_adenyl_dom"/>
</dbReference>
<dbReference type="InterPro" id="IPR020845">
    <property type="entry name" value="AMP-binding_CS"/>
</dbReference>
<dbReference type="CDD" id="cd00833">
    <property type="entry name" value="PKS"/>
    <property type="match status" value="2"/>
</dbReference>
<dbReference type="Pfam" id="PF00109">
    <property type="entry name" value="ketoacyl-synt"/>
    <property type="match status" value="2"/>
</dbReference>
<evidence type="ECO:0000259" key="10">
    <source>
        <dbReference type="PROSITE" id="PS50075"/>
    </source>
</evidence>
<dbReference type="Gene3D" id="1.10.1200.10">
    <property type="entry name" value="ACP-like"/>
    <property type="match status" value="4"/>
</dbReference>
<dbReference type="FunFam" id="3.40.50.980:FF:000001">
    <property type="entry name" value="Non-ribosomal peptide synthetase"/>
    <property type="match status" value="1"/>
</dbReference>
<dbReference type="InterPro" id="IPR050091">
    <property type="entry name" value="PKS_NRPS_Biosynth_Enz"/>
</dbReference>
<protein>
    <submittedName>
        <fullName evidence="12">Hybrid trans-AT PKS/NRPS LgaA</fullName>
    </submittedName>
</protein>
<keyword evidence="9" id="KW-0511">Multifunctional enzyme</keyword>
<evidence type="ECO:0000313" key="12">
    <source>
        <dbReference type="EMBL" id="AXA20090.1"/>
    </source>
</evidence>
<dbReference type="SMART" id="SM00823">
    <property type="entry name" value="PKS_PP"/>
    <property type="match status" value="4"/>
</dbReference>
<dbReference type="PROSITE" id="PS00455">
    <property type="entry name" value="AMP_BINDING"/>
    <property type="match status" value="1"/>
</dbReference>
<dbReference type="Gene3D" id="2.30.38.10">
    <property type="entry name" value="Luciferase, Domain 3"/>
    <property type="match status" value="1"/>
</dbReference>
<dbReference type="SUPFAM" id="SSF56801">
    <property type="entry name" value="Acetyl-CoA synthetase-like"/>
    <property type="match status" value="1"/>
</dbReference>
<dbReference type="SMART" id="SM00825">
    <property type="entry name" value="PKS_KS"/>
    <property type="match status" value="2"/>
</dbReference>
<feature type="domain" description="Carrier" evidence="10">
    <location>
        <begin position="3418"/>
        <end position="3495"/>
    </location>
</feature>
<dbReference type="GO" id="GO:0004312">
    <property type="term" value="F:fatty acid synthase activity"/>
    <property type="evidence" value="ECO:0007669"/>
    <property type="project" value="TreeGrafter"/>
</dbReference>
<dbReference type="InterPro" id="IPR045851">
    <property type="entry name" value="AMP-bd_C_sf"/>
</dbReference>
<dbReference type="InterPro" id="IPR054514">
    <property type="entry name" value="RhiE-like_linker"/>
</dbReference>
<dbReference type="Gene3D" id="3.30.559.10">
    <property type="entry name" value="Chloramphenicol acetyltransferase-like domain"/>
    <property type="match status" value="1"/>
</dbReference>
<evidence type="ECO:0000256" key="4">
    <source>
        <dbReference type="ARBA" id="ARBA00022450"/>
    </source>
</evidence>
<dbReference type="Gene3D" id="3.40.50.980">
    <property type="match status" value="2"/>
</dbReference>
<dbReference type="InterPro" id="IPR014031">
    <property type="entry name" value="Ketoacyl_synth_C"/>
</dbReference>
<dbReference type="GO" id="GO:0031177">
    <property type="term" value="F:phosphopantetheine binding"/>
    <property type="evidence" value="ECO:0007669"/>
    <property type="project" value="InterPro"/>
</dbReference>
<dbReference type="SMART" id="SM01294">
    <property type="entry name" value="PKS_PP_betabranch"/>
    <property type="match status" value="1"/>
</dbReference>
<dbReference type="InterPro" id="IPR020806">
    <property type="entry name" value="PKS_PP-bd"/>
</dbReference>
<comment type="subcellular location">
    <subcellularLocation>
        <location evidence="2">Cytoplasm</location>
    </subcellularLocation>
</comment>
<name>A0A2Z4XG06_BURGA</name>
<dbReference type="InterPro" id="IPR006162">
    <property type="entry name" value="Ppantetheine_attach_site"/>
</dbReference>
<reference evidence="12" key="1">
    <citation type="journal article" date="2018" name="Nat. Commun.">
        <title>An antifungal polyketide associated with horizontally acquired genes supports symbiont-mediated defense in Lagria villosa beetles.</title>
        <authorList>
            <person name="Florez L.V."/>
            <person name="Scherlach K."/>
            <person name="Miller I.J."/>
            <person name="Rodrigues A."/>
            <person name="Kwan J.C."/>
            <person name="Hertweck C."/>
            <person name="Kaltenpoth M."/>
        </authorList>
    </citation>
    <scope>NUCLEOTIDE SEQUENCE</scope>
    <source>
        <strain evidence="12">Lv-StB</strain>
    </source>
</reference>
<dbReference type="GO" id="GO:0071770">
    <property type="term" value="P:DIM/DIP cell wall layer assembly"/>
    <property type="evidence" value="ECO:0007669"/>
    <property type="project" value="TreeGrafter"/>
</dbReference>
<dbReference type="InterPro" id="IPR023213">
    <property type="entry name" value="CAT-like_dom_sf"/>
</dbReference>
<comment type="cofactor">
    <cofactor evidence="1">
        <name>pantetheine 4'-phosphate</name>
        <dbReference type="ChEBI" id="CHEBI:47942"/>
    </cofactor>
</comment>
<proteinExistence type="predicted"/>
<dbReference type="SUPFAM" id="SSF53901">
    <property type="entry name" value="Thiolase-like"/>
    <property type="match status" value="2"/>
</dbReference>
<dbReference type="InterPro" id="IPR013217">
    <property type="entry name" value="Methyltransf_12"/>
</dbReference>
<organism evidence="12">
    <name type="scientific">Burkholderia gladioli</name>
    <name type="common">Pseudomonas marginata</name>
    <name type="synonym">Phytomonas marginata</name>
    <dbReference type="NCBI Taxonomy" id="28095"/>
    <lineage>
        <taxon>Bacteria</taxon>
        <taxon>Pseudomonadati</taxon>
        <taxon>Pseudomonadota</taxon>
        <taxon>Betaproteobacteria</taxon>
        <taxon>Burkholderiales</taxon>
        <taxon>Burkholderiaceae</taxon>
        <taxon>Burkholderia</taxon>
    </lineage>
</organism>
<evidence type="ECO:0000256" key="5">
    <source>
        <dbReference type="ARBA" id="ARBA00022490"/>
    </source>
</evidence>
<dbReference type="InterPro" id="IPR000873">
    <property type="entry name" value="AMP-dep_synth/lig_dom"/>
</dbReference>
<dbReference type="NCBIfam" id="TIGR01733">
    <property type="entry name" value="AA-adenyl-dom"/>
    <property type="match status" value="1"/>
</dbReference>
<evidence type="ECO:0000259" key="11">
    <source>
        <dbReference type="PROSITE" id="PS52004"/>
    </source>
</evidence>
<keyword evidence="6" id="KW-0597">Phosphoprotein</keyword>
<evidence type="ECO:0000256" key="6">
    <source>
        <dbReference type="ARBA" id="ARBA00022553"/>
    </source>
</evidence>
<dbReference type="PROSITE" id="PS00012">
    <property type="entry name" value="PHOSPHOPANTETHEINE"/>
    <property type="match status" value="2"/>
</dbReference>
<keyword evidence="4" id="KW-0596">Phosphopantetheine</keyword>
<dbReference type="PANTHER" id="PTHR43775:SF37">
    <property type="entry name" value="SI:DKEY-61P9.11"/>
    <property type="match status" value="1"/>
</dbReference>
<dbReference type="InterPro" id="IPR057326">
    <property type="entry name" value="KR_dom"/>
</dbReference>
<dbReference type="Gene3D" id="3.40.50.720">
    <property type="entry name" value="NAD(P)-binding Rossmann-like Domain"/>
    <property type="match status" value="1"/>
</dbReference>
<feature type="domain" description="Ketosynthase family 3 (KS3)" evidence="11">
    <location>
        <begin position="1176"/>
        <end position="1598"/>
    </location>
</feature>
<dbReference type="InterPro" id="IPR001242">
    <property type="entry name" value="Condensation_dom"/>
</dbReference>
<dbReference type="EMBL" id="MH171092">
    <property type="protein sequence ID" value="AXA20090.1"/>
    <property type="molecule type" value="Genomic_DNA"/>
</dbReference>
<keyword evidence="7" id="KW-0808">Transferase</keyword>
<evidence type="ECO:0000256" key="7">
    <source>
        <dbReference type="ARBA" id="ARBA00022679"/>
    </source>
</evidence>
<dbReference type="PANTHER" id="PTHR43775">
    <property type="entry name" value="FATTY ACID SYNTHASE"/>
    <property type="match status" value="1"/>
</dbReference>
<accession>A0A2Z4XG06</accession>
<keyword evidence="8" id="KW-0677">Repeat</keyword>
<dbReference type="GO" id="GO:0006633">
    <property type="term" value="P:fatty acid biosynthetic process"/>
    <property type="evidence" value="ECO:0007669"/>
    <property type="project" value="InterPro"/>
</dbReference>
<evidence type="ECO:0000256" key="1">
    <source>
        <dbReference type="ARBA" id="ARBA00001957"/>
    </source>
</evidence>
<dbReference type="SUPFAM" id="SSF47336">
    <property type="entry name" value="ACP-like"/>
    <property type="match status" value="4"/>
</dbReference>
<dbReference type="InterPro" id="IPR009081">
    <property type="entry name" value="PP-bd_ACP"/>
</dbReference>
<dbReference type="InterPro" id="IPR016039">
    <property type="entry name" value="Thiolase-like"/>
</dbReference>
<dbReference type="CDD" id="cd02440">
    <property type="entry name" value="AdoMet_MTases"/>
    <property type="match status" value="1"/>
</dbReference>
<dbReference type="Pfam" id="PF00501">
    <property type="entry name" value="AMP-binding"/>
    <property type="match status" value="1"/>
</dbReference>
<dbReference type="PROSITE" id="PS52004">
    <property type="entry name" value="KS3_2"/>
    <property type="match status" value="2"/>
</dbReference>
<keyword evidence="5" id="KW-0963">Cytoplasm</keyword>
<dbReference type="GO" id="GO:0009403">
    <property type="term" value="P:toxin biosynthetic process"/>
    <property type="evidence" value="ECO:0007669"/>
    <property type="project" value="UniProtKB-ARBA"/>
</dbReference>
<dbReference type="Gene3D" id="3.40.50.150">
    <property type="entry name" value="Vaccinia Virus protein VP39"/>
    <property type="match status" value="1"/>
</dbReference>
<dbReference type="InterPro" id="IPR020841">
    <property type="entry name" value="PKS_Beta-ketoAc_synthase_dom"/>
</dbReference>
<dbReference type="Gene3D" id="3.30.300.30">
    <property type="match status" value="1"/>
</dbReference>
<dbReference type="GO" id="GO:0005737">
    <property type="term" value="C:cytoplasm"/>
    <property type="evidence" value="ECO:0007669"/>
    <property type="project" value="UniProtKB-SubCell"/>
</dbReference>
<feature type="domain" description="Carrier" evidence="10">
    <location>
        <begin position="1072"/>
        <end position="1147"/>
    </location>
</feature>
<dbReference type="Pfam" id="PF00668">
    <property type="entry name" value="Condensation"/>
    <property type="match status" value="1"/>
</dbReference>
<dbReference type="Pfam" id="PF08659">
    <property type="entry name" value="KR"/>
    <property type="match status" value="1"/>
</dbReference>
<feature type="domain" description="Carrier" evidence="10">
    <location>
        <begin position="2688"/>
        <end position="2762"/>
    </location>
</feature>
<sequence length="3553" mass="386047">MQSVNPIGETKKALRLLQELVGRELSLPADEVPVDTDYLNMGFSSRSLIGLIQQLSSLLRTKLNPSVLFDYRTLTEFADYLAEHHAQWLTAIEREQPAERNQEAGDETSVAVPLSEAQRGLWFLQKNHPWMAAYNVPLCLRLSPRVQRERMRQACAWLPRRWPVLGASVQRADGRLVMQTQPARKLTWQEHHAEDWSEAQRLAWLGDRLAEPFDVDNGPLLRAYWLGGEPDGASRLLLVIHHLVIDAVSVGVLLAGLRKTYADLEGWRDLSGAVDDSAYGAFVAAEAERLAGAEGFARLAYWREQLADVPGSLGLPLDRARGVTPSFKGCTLRRELQAALGESLRAYTERHRVYPSTLLLAVFQGLLSRHAGRDDVVVGMAMDERDAASAGLVGMFVNMLPMRARGLGRRGFVEDMQALQRQLVDAMAQAYPFPALVRELGLSGSDASPLFQAAFLYQDTLDIDVLNGVDDWVWEEALYQEGEYELVLEVRRRLKGYALYFKYDPTLWDKSTIERWLAHYLRLLEGVLAAPQKRLGEHELRGEHERARLAALQGEVRDWALTPVSILFERQAIANAQAWAVSDDQQRWCYAELAAHSAAIAQRLHVQGIGTGSIVGVCQGRSPWLLASLLGIWQAGAAYIPLDPAYPVERLRYMLEDSGASAVLSDTSHLVLVQALAGMLPVWAADAAAPSTSAPSFPPPQPEDLAYVLYTSGSTGRPKGVRISHGALSNFLQSMAEKPGLTAGDRLLAITTISFDIAGLELYLPLIGGGECVLCPEEIVRDARRLKAEVEHVRPTLMQATPATWSMLFHAGWRNAEELKVLCGGEALPARLKQRFDEIGTTVWNLYGPTETTIWSTLAKLDAEDTSIHIGQPIANTQAYVLDQEGREQPIGIEGELYLGGAGLAQGYHGQPERTAQAFIDHPLGRLYKTGDLARWRADGQLEYRGRSDQQVKVNGHRVEPGEIEAVLEQSGLVKQAAIVLREGAHGSQLAAWCVPTKVTQGDTWLDPVQIQVLQAQLRDRVPAYMQPSIWLGTAALPKTLNGKIDRQVLSARALPEQREEKAPPSAVTRSAARRALESRLQALWAQVLERSTVSRDERFMEAGGNSVAAVLLAERIQAEFGRAFGVAQVFAYTSVAAQAAYLDASDLTFEALANEPIATQVIVAEPERDASGVAEDALAIIGIACHFPGAEDHRAFWNNLRAGHDSGKLFSPEALRAAGVPERLIADPHYVPIRYGIEGKAEFDADFFNLSPRAASLMDPQYRLLLQQAWAAIEDAGYTPEVIPDTGVFMSASFSAYQARLQDPSAVEAGDRYVAWLMSQGGSLPTLISYHLGLTGPSLFIQTNCSSFLSALAAARSSLLARESRLALVGAATLFTEDSKGYLHEPGLNFSSDGHCKTFDASADGMVSGEGCGVILLKQAREAVADGDHIYALLRGIAVNNDGADKAGFYAPSVRGQSEVIEQALRQARIDPGQIGYVEAHGTGTRLGDPIEVTALSETYRRHTQATQYCAIGSVKSNLGHLDTAAGLAGCIKLALSLQHGEIPPTLHYQQPNPAIDFAASPFYVAEHLQAWPPGPRLAGLSAFGIGGTNTHAILEAYLEESVAARVDGAQLIVLSARTQERLHAVERQLLDHLDSSASLPSLRDLAYTLQVGRRGMTHRLAFVVEDVSALRRQLSDHLAGRKVGHEGDCDRGHAVLHAFENDGDSARLFAQWAAAGKLDKLAALWVQGLSLDWALLHGGQRPRRVSLPTYPFERTRHWLEVPLAASAVSPESPELATERSWDGMSYLPRWVATPATAPDVEEVPAPASLLIVAPEASARADELFEWCTRRWPSAALRLIRLGRENLWLGEAERVCDSFDDGQALTEALREGTWPDSVVFLAEEAGSTLNWPGHPESAEAQLLRVQQALSQSQPAQRIEFYLVTIEANASDALTGGGLSGLAYALAQGDHRLRLRHLSLDADVWSASSWWQLWAEPASDRGERVRFSGGERWRQRFDRLNWGSLRDGGLKQGGVYLIAGGSGTLGIAISRYLIERYRARVIWLGRSRADAPELVARRQVLEAGALLPGYVQADLTDATAVHEAVARARQIHGTIDGAIFSAMYRGADAPAERWSPTALAGAVAVKALGARHFYQALLGESLDFLCYYSSVQSFAFLSARNSAAYAVGVAAADRYVQLIRAQSPFRVGLIHWGYWQDTLAGTALEQDLARHFTGIHADEACVFFERFVAALGQGMLDQAICLKASDTVRDVMPSTVDDVVVLTTAGTPSFLDGFDAAALRSTVMPPDWTELDRRLRGLLCAQLRYLGLFDQAGVSWESEQLRRKLGVIDDYRRWWDECCTEMLEKEGWIRTRKGRVELLQALSLEQADALWQDWEHDKADYLKDPQLRAALLLVEDCLRHLPAVLLGRTSATSVIFADGSMSKVAGLYQGTAWTDSFNHQVADTVEVYVRHRLAADPLARLRVLEVGAGTGGTTAKVLPRLAAIGAPMLEYCYTDLSEAFLAQARERHLANYPYLRTCRCDIERPLAEQGIVPGSYDIVIATNCLHATHDIRATLRHVQAALRCHGVLIANEGVSKSLLGTLTFGLLEGWWLYDDPQLRIPGSPLLDSAHWRALLDEAGMRPVCLDGPGRELQQVWVAQSRGLIRPGGFASASATRLPAPSSVPAKAGVAKPVVSASPVSSSEVVPYAAIAAEIRACLAETLKREAAGLADETAFSDYGIDSILSVALVKRLNQRLGVQLGQAVIYDYSTIAALSRHVLERRDGQAAMVPRQFGVVAASESTVVEVPVLAPVTVSEAVPPAAEAARPTPIAVIGMALQVPDAEDADTFWANLLSGHDSIRELPEAYGRPAHGASPRGGALQGRDYFDAAFFGLSNEEAAGMSPAQRLVLEEGWKALEDAGYDPRSLRGSRTAVFVGAEPSGFFQGSFSGSSEAIIASRLSYLLDLKGPALVVNTGCSSGAMAIHLACESLRRGEIQLALSGGVASALSVEGLRHLADAGMLSPQGHCLSFEATGDGMVLSEAVGMLVLKRLDQAIADGDAIHGVIAASGSNQDGTSNGITAPNGRAQEDLLGEIWARHGIAPEHISHFEVHGTGTSLGDAVEGNAISRAFGRVTARRGFCVIGTSKTHIGHTGAASGVVGLIKLLLSLRHRQLPGLLHFERANPLIDWNASALRLPEATTAWEGEPDLPRYAGLNAFGHSGTNVHMVVREYGPGEGDQRGPQLLECAQEVLLPLSAASALQLARSARRLLDFLDEEAGHGQSRPSLAELAYTCQTGRSALVERAVLKAGDREQLRALLLALAEQRPMAGLWRGSVDPETTLVAAANRDGLDELAESWIRGAEVDWQKLYGPVRPRRCHLPAYPFDRRHFPWHLAASVPSPVSRHRVPVATEPIATLTTVTAMPAWRFVLAATAEAGAEPRAQATQWLCRWLAMRLQRPVQALNPQLSYRELGLTSLGLVALSEELSRLLGVVVLPSLLFEYPSIASLAAHLAEQHAALLSRVQSIPLTGADSPSVGTPAEASVPDRVLSVLQAYRNGALNHAQARTLLAETTP</sequence>
<dbReference type="GO" id="GO:0004315">
    <property type="term" value="F:3-oxoacyl-[acyl-carrier-protein] synthase activity"/>
    <property type="evidence" value="ECO:0007669"/>
    <property type="project" value="InterPro"/>
</dbReference>
<evidence type="ECO:0000256" key="2">
    <source>
        <dbReference type="ARBA" id="ARBA00004496"/>
    </source>
</evidence>
<dbReference type="InterPro" id="IPR014030">
    <property type="entry name" value="Ketoacyl_synth_N"/>
</dbReference>
<dbReference type="InterPro" id="IPR029063">
    <property type="entry name" value="SAM-dependent_MTases_sf"/>
</dbReference>
<evidence type="ECO:0000256" key="3">
    <source>
        <dbReference type="ARBA" id="ARBA00004792"/>
    </source>
</evidence>
<dbReference type="InterPro" id="IPR018201">
    <property type="entry name" value="Ketoacyl_synth_AS"/>
</dbReference>
<feature type="domain" description="Carrier" evidence="10">
    <location>
        <begin position="8"/>
        <end position="85"/>
    </location>
</feature>
<evidence type="ECO:0000256" key="9">
    <source>
        <dbReference type="ARBA" id="ARBA00023268"/>
    </source>
</evidence>
<dbReference type="Gene3D" id="1.10.1240.100">
    <property type="match status" value="2"/>
</dbReference>
<dbReference type="Pfam" id="PF08242">
    <property type="entry name" value="Methyltransf_12"/>
    <property type="match status" value="1"/>
</dbReference>
<dbReference type="InterPro" id="IPR013968">
    <property type="entry name" value="PKS_KR"/>
</dbReference>
<dbReference type="PROSITE" id="PS00606">
    <property type="entry name" value="KS3_1"/>
    <property type="match status" value="1"/>
</dbReference>
<dbReference type="SMART" id="SM00822">
    <property type="entry name" value="PKS_KR"/>
    <property type="match status" value="1"/>
</dbReference>
<dbReference type="SUPFAM" id="SSF51735">
    <property type="entry name" value="NAD(P)-binding Rossmann-fold domains"/>
    <property type="match status" value="2"/>
</dbReference>
<dbReference type="Gene3D" id="3.40.47.10">
    <property type="match status" value="2"/>
</dbReference>
<dbReference type="FunFam" id="2.30.38.10:FF:000001">
    <property type="entry name" value="Non-ribosomal peptide synthetase PvdI"/>
    <property type="match status" value="1"/>
</dbReference>
<dbReference type="Pfam" id="PF22336">
    <property type="entry name" value="RhiE-like_linker"/>
    <property type="match status" value="2"/>
</dbReference>
<evidence type="ECO:0000256" key="8">
    <source>
        <dbReference type="ARBA" id="ARBA00022737"/>
    </source>
</evidence>
<dbReference type="Pfam" id="PF02801">
    <property type="entry name" value="Ketoacyl-synt_C"/>
    <property type="match status" value="2"/>
</dbReference>